<dbReference type="Gene3D" id="2.160.20.10">
    <property type="entry name" value="Single-stranded right-handed beta-helix, Pectin lyase-like"/>
    <property type="match status" value="1"/>
</dbReference>
<evidence type="ECO:0000313" key="3">
    <source>
        <dbReference type="Proteomes" id="UP001589747"/>
    </source>
</evidence>
<protein>
    <submittedName>
        <fullName evidence="2">Right-handed parallel beta-helix repeat-containing protein</fullName>
    </submittedName>
</protein>
<name>A0ABV5L022_9BACL</name>
<feature type="domain" description="Right handed beta helix" evidence="1">
    <location>
        <begin position="180"/>
        <end position="330"/>
    </location>
</feature>
<evidence type="ECO:0000313" key="2">
    <source>
        <dbReference type="EMBL" id="MFB9330028.1"/>
    </source>
</evidence>
<dbReference type="InterPro" id="IPR012334">
    <property type="entry name" value="Pectin_lyas_fold"/>
</dbReference>
<comment type="caution">
    <text evidence="2">The sequence shown here is derived from an EMBL/GenBank/DDBJ whole genome shotgun (WGS) entry which is preliminary data.</text>
</comment>
<gene>
    <name evidence="2" type="ORF">ACFFSY_29145</name>
</gene>
<dbReference type="InterPro" id="IPR039448">
    <property type="entry name" value="Beta_helix"/>
</dbReference>
<dbReference type="Pfam" id="PF13229">
    <property type="entry name" value="Beta_helix"/>
    <property type="match status" value="1"/>
</dbReference>
<dbReference type="SUPFAM" id="SSF51126">
    <property type="entry name" value="Pectin lyase-like"/>
    <property type="match status" value="1"/>
</dbReference>
<dbReference type="RefSeq" id="WP_377500834.1">
    <property type="nucleotide sequence ID" value="NZ_JBHMDO010000047.1"/>
</dbReference>
<dbReference type="InterPro" id="IPR006311">
    <property type="entry name" value="TAT_signal"/>
</dbReference>
<dbReference type="InterPro" id="IPR011050">
    <property type="entry name" value="Pectin_lyase_fold/virulence"/>
</dbReference>
<dbReference type="SMART" id="SM00710">
    <property type="entry name" value="PbH1"/>
    <property type="match status" value="4"/>
</dbReference>
<dbReference type="Proteomes" id="UP001589747">
    <property type="component" value="Unassembled WGS sequence"/>
</dbReference>
<evidence type="ECO:0000259" key="1">
    <source>
        <dbReference type="Pfam" id="PF13229"/>
    </source>
</evidence>
<dbReference type="PROSITE" id="PS51318">
    <property type="entry name" value="TAT"/>
    <property type="match status" value="1"/>
</dbReference>
<accession>A0ABV5L022</accession>
<reference evidence="2 3" key="1">
    <citation type="submission" date="2024-09" db="EMBL/GenBank/DDBJ databases">
        <authorList>
            <person name="Sun Q."/>
            <person name="Mori K."/>
        </authorList>
    </citation>
    <scope>NUCLEOTIDE SEQUENCE [LARGE SCALE GENOMIC DNA]</scope>
    <source>
        <strain evidence="2 3">TISTR 2452</strain>
    </source>
</reference>
<keyword evidence="3" id="KW-1185">Reference proteome</keyword>
<organism evidence="2 3">
    <name type="scientific">Paenibacillus aurantiacus</name>
    <dbReference type="NCBI Taxonomy" id="1936118"/>
    <lineage>
        <taxon>Bacteria</taxon>
        <taxon>Bacillati</taxon>
        <taxon>Bacillota</taxon>
        <taxon>Bacilli</taxon>
        <taxon>Bacillales</taxon>
        <taxon>Paenibacillaceae</taxon>
        <taxon>Paenibacillus</taxon>
    </lineage>
</organism>
<dbReference type="EMBL" id="JBHMDO010000047">
    <property type="protein sequence ID" value="MFB9330028.1"/>
    <property type="molecule type" value="Genomic_DNA"/>
</dbReference>
<proteinExistence type="predicted"/>
<sequence>MKNRDKTMTRREALGVMGTVGAGLLASTIFPGTSLFAAEAPATTTSNFIDITQYLTSNQTSATVAIQTAIDNIAENGTVYIPPGTYELERVETRYTNAGGNGRSWHALKITKPLTILLEGSLVITTGVVTGTGTDGKAISTLYGAFWIEGAKDVVIKGSGQIYGTTKPTAEMNVHTAQCGVLIKASTNCRVENLSMKNLSQGVNIFESASCKVINVKAEEIRGCGIISSRSNNNLISSCVVKNAGDGQISLWGDTKGYSNTVELCRISEEVVPNRQGITVENERDSTVRNNNATGFYYAIDIKNGSERCLIENNEVTNSRYGIAIRKGDGGTNGMNPSKKITITKNTVKDLPVWTSEKPVFGIFGQVGIGSGHIISENTTEARRMTYKDVMITGNMTLDVGEADGNTEIFGNVFYTR</sequence>
<dbReference type="InterPro" id="IPR006626">
    <property type="entry name" value="PbH1"/>
</dbReference>